<organism evidence="2">
    <name type="scientific">bioreactor metagenome</name>
    <dbReference type="NCBI Taxonomy" id="1076179"/>
    <lineage>
        <taxon>unclassified sequences</taxon>
        <taxon>metagenomes</taxon>
        <taxon>ecological metagenomes</taxon>
    </lineage>
</organism>
<dbReference type="AlphaFoldDB" id="A0A645ID77"/>
<keyword evidence="2" id="KW-0031">Aminopeptidase</keyword>
<dbReference type="PRINTS" id="PR00919">
    <property type="entry name" value="THERMOPTASE"/>
</dbReference>
<evidence type="ECO:0000256" key="1">
    <source>
        <dbReference type="ARBA" id="ARBA00022723"/>
    </source>
</evidence>
<dbReference type="GO" id="GO:0004177">
    <property type="term" value="F:aminopeptidase activity"/>
    <property type="evidence" value="ECO:0007669"/>
    <property type="project" value="UniProtKB-KW"/>
</dbReference>
<dbReference type="GO" id="GO:0046872">
    <property type="term" value="F:metal ion binding"/>
    <property type="evidence" value="ECO:0007669"/>
    <property type="project" value="UniProtKB-KW"/>
</dbReference>
<dbReference type="PANTHER" id="PTHR34448">
    <property type="entry name" value="AMINOPEPTIDASE"/>
    <property type="match status" value="1"/>
</dbReference>
<sequence length="161" mass="17867">MNIPDGEIYTAPVKTSVNGIICYNTPSMRDGFTYEDIRFTFKDGKIVEASANDAERVNAVLNSDAGARYVGEFAIGVNPYITAPMKDTLFDEKIAGSIHFTPGCCYDDAFNGNDSAVHWDLVKIQTPEYGGGKIYFDGKLIRENGRFVFKELECLNPENLK</sequence>
<gene>
    <name evidence="2" type="ORF">SDC9_196870</name>
</gene>
<comment type="caution">
    <text evidence="2">The sequence shown here is derived from an EMBL/GenBank/DDBJ whole genome shotgun (WGS) entry which is preliminary data.</text>
</comment>
<proteinExistence type="predicted"/>
<dbReference type="EMBL" id="VSSQ01112302">
    <property type="protein sequence ID" value="MPN49255.1"/>
    <property type="molecule type" value="Genomic_DNA"/>
</dbReference>
<keyword evidence="2" id="KW-0378">Hydrolase</keyword>
<keyword evidence="1" id="KW-0479">Metal-binding</keyword>
<dbReference type="Pfam" id="PF02073">
    <property type="entry name" value="Peptidase_M29"/>
    <property type="match status" value="1"/>
</dbReference>
<dbReference type="EC" id="3.4.11.-" evidence="2"/>
<reference evidence="2" key="1">
    <citation type="submission" date="2019-08" db="EMBL/GenBank/DDBJ databases">
        <authorList>
            <person name="Kucharzyk K."/>
            <person name="Murdoch R.W."/>
            <person name="Higgins S."/>
            <person name="Loffler F."/>
        </authorList>
    </citation>
    <scope>NUCLEOTIDE SEQUENCE</scope>
</reference>
<protein>
    <submittedName>
        <fullName evidence="2">Aminopeptidase T</fullName>
        <ecNumber evidence="2">3.4.11.-</ecNumber>
    </submittedName>
</protein>
<keyword evidence="2" id="KW-0645">Protease</keyword>
<dbReference type="GO" id="GO:0006508">
    <property type="term" value="P:proteolysis"/>
    <property type="evidence" value="ECO:0007669"/>
    <property type="project" value="InterPro"/>
</dbReference>
<dbReference type="SUPFAM" id="SSF144052">
    <property type="entry name" value="Thermophilic metalloprotease-like"/>
    <property type="match status" value="1"/>
</dbReference>
<evidence type="ECO:0000313" key="2">
    <source>
        <dbReference type="EMBL" id="MPN49255.1"/>
    </source>
</evidence>
<dbReference type="PANTHER" id="PTHR34448:SF1">
    <property type="entry name" value="BLL6088 PROTEIN"/>
    <property type="match status" value="1"/>
</dbReference>
<name>A0A645ID77_9ZZZZ</name>
<dbReference type="InterPro" id="IPR000787">
    <property type="entry name" value="Peptidase_M29"/>
</dbReference>
<accession>A0A645ID77</accession>
<dbReference type="InterPro" id="IPR052170">
    <property type="entry name" value="M29_Exopeptidase"/>
</dbReference>